<evidence type="ECO:0000256" key="7">
    <source>
        <dbReference type="HAMAP-Rule" id="MF_00022"/>
    </source>
</evidence>
<reference evidence="10" key="1">
    <citation type="submission" date="2020-07" db="EMBL/GenBank/DDBJ databases">
        <title>Huge and variable diversity of episymbiotic CPR bacteria and DPANN archaea in groundwater ecosystems.</title>
        <authorList>
            <person name="He C.Y."/>
            <person name="Keren R."/>
            <person name="Whittaker M."/>
            <person name="Farag I.F."/>
            <person name="Doudna J."/>
            <person name="Cate J.H.D."/>
            <person name="Banfield J.F."/>
        </authorList>
    </citation>
    <scope>NUCLEOTIDE SEQUENCE</scope>
    <source>
        <strain evidence="10">NC_groundwater_580_Pr5_B-0.1um_64_19</strain>
    </source>
</reference>
<evidence type="ECO:0000256" key="3">
    <source>
        <dbReference type="ARBA" id="ARBA00022741"/>
    </source>
</evidence>
<evidence type="ECO:0000256" key="1">
    <source>
        <dbReference type="ARBA" id="ARBA00007894"/>
    </source>
</evidence>
<dbReference type="EC" id="6.1.1.17" evidence="7"/>
<dbReference type="Gene3D" id="1.10.10.350">
    <property type="match status" value="1"/>
</dbReference>
<dbReference type="Gene3D" id="3.40.50.620">
    <property type="entry name" value="HUPs"/>
    <property type="match status" value="1"/>
</dbReference>
<dbReference type="PRINTS" id="PR00987">
    <property type="entry name" value="TRNASYNTHGLU"/>
</dbReference>
<dbReference type="GO" id="GO:0004818">
    <property type="term" value="F:glutamate-tRNA ligase activity"/>
    <property type="evidence" value="ECO:0007669"/>
    <property type="project" value="UniProtKB-UniRule"/>
</dbReference>
<dbReference type="Pfam" id="PF19269">
    <property type="entry name" value="Anticodon_2"/>
    <property type="match status" value="1"/>
</dbReference>
<dbReference type="PANTHER" id="PTHR43311">
    <property type="entry name" value="GLUTAMATE--TRNA LIGASE"/>
    <property type="match status" value="1"/>
</dbReference>
<keyword evidence="2 7" id="KW-0436">Ligase</keyword>
<dbReference type="CDD" id="cd00808">
    <property type="entry name" value="GluRS_core"/>
    <property type="match status" value="1"/>
</dbReference>
<evidence type="ECO:0000313" key="11">
    <source>
        <dbReference type="Proteomes" id="UP000779809"/>
    </source>
</evidence>
<evidence type="ECO:0000256" key="5">
    <source>
        <dbReference type="ARBA" id="ARBA00022917"/>
    </source>
</evidence>
<dbReference type="GO" id="GO:0005829">
    <property type="term" value="C:cytosol"/>
    <property type="evidence" value="ECO:0007669"/>
    <property type="project" value="TreeGrafter"/>
</dbReference>
<dbReference type="InterPro" id="IPR033910">
    <property type="entry name" value="GluRS_core"/>
</dbReference>
<proteinExistence type="inferred from homology"/>
<organism evidence="10 11">
    <name type="scientific">Candidatus Korobacter versatilis</name>
    <dbReference type="NCBI Taxonomy" id="658062"/>
    <lineage>
        <taxon>Bacteria</taxon>
        <taxon>Pseudomonadati</taxon>
        <taxon>Acidobacteriota</taxon>
        <taxon>Terriglobia</taxon>
        <taxon>Terriglobales</taxon>
        <taxon>Candidatus Korobacteraceae</taxon>
        <taxon>Candidatus Korobacter</taxon>
    </lineage>
</organism>
<comment type="function">
    <text evidence="7">Catalyzes the attachment of glutamate to tRNA(Glu) in a two-step reaction: glutamate is first activated by ATP to form Glu-AMP and then transferred to the acceptor end of tRNA(Glu).</text>
</comment>
<sequence length="492" mass="55140">MSDSGKSRVRFAPSPTGFLHVGSARTFIFNWLFARHTGGTMVLRLDDTDVERNTDASVESIFEGLKWLGLDWQEEYKQSERLALHREMAQRIFEKGMAYRDFTPAGKDEGERDRSAGPWLFEATMRGLSREESDRRAAAGEPFALRFRVPREGGEEIKFSDAVYGEQSKATADIEDFALLRSDGMPTYHMASCADDVDMRISHIIRGQDHLPNTFKHVLIFRALDASRLGYEIRFAHLPLLVAPDGAKLSKRKHGPVVSVTTYRDAGFLRQAFINFLCLLGWSPKDDREVMSLDELTQAFTLENINRANAVINFKEAAASPEETFDPKAVWLNSQYIHAMPVEELAERLLGTVRAGGYDVSLEKMKQIAPLIRERMRLLADVLTVADFFFRKELAPYDAALLVPQKGDAAMANKVLEKAREVLARTEFAHDPLDQALRAAAQELGVKAGQMFTPIRVAVTGRTASPGLFETLAVLGREVTLERIERGLGKLS</sequence>
<dbReference type="SUPFAM" id="SSF52374">
    <property type="entry name" value="Nucleotidylyl transferase"/>
    <property type="match status" value="1"/>
</dbReference>
<dbReference type="InterPro" id="IPR020751">
    <property type="entry name" value="aa-tRNA-synth_I_codon-bd_sub2"/>
</dbReference>
<comment type="similarity">
    <text evidence="1 7">Belongs to the class-I aminoacyl-tRNA synthetase family. Glutamate--tRNA ligase type 1 subfamily.</text>
</comment>
<evidence type="ECO:0000259" key="8">
    <source>
        <dbReference type="Pfam" id="PF00749"/>
    </source>
</evidence>
<dbReference type="GO" id="GO:0006424">
    <property type="term" value="P:glutamyl-tRNA aminoacylation"/>
    <property type="evidence" value="ECO:0007669"/>
    <property type="project" value="UniProtKB-UniRule"/>
</dbReference>
<keyword evidence="6 7" id="KW-0030">Aminoacyl-tRNA synthetase</keyword>
<accession>A0A932EP45</accession>
<name>A0A932EP45_9BACT</name>
<protein>
    <recommendedName>
        <fullName evidence="7">Glutamate--tRNA ligase</fullName>
        <ecNumber evidence="7">6.1.1.17</ecNumber>
    </recommendedName>
    <alternativeName>
        <fullName evidence="7">Glutamyl-tRNA synthetase</fullName>
        <shortName evidence="7">GluRS</shortName>
    </alternativeName>
</protein>
<dbReference type="HAMAP" id="MF_00022">
    <property type="entry name" value="Glu_tRNA_synth_type1"/>
    <property type="match status" value="1"/>
</dbReference>
<evidence type="ECO:0000256" key="6">
    <source>
        <dbReference type="ARBA" id="ARBA00023146"/>
    </source>
</evidence>
<evidence type="ECO:0000259" key="9">
    <source>
        <dbReference type="Pfam" id="PF19269"/>
    </source>
</evidence>
<comment type="caution">
    <text evidence="10">The sequence shown here is derived from an EMBL/GenBank/DDBJ whole genome shotgun (WGS) entry which is preliminary data.</text>
</comment>
<dbReference type="EMBL" id="JACPNR010000006">
    <property type="protein sequence ID" value="MBI2678012.1"/>
    <property type="molecule type" value="Genomic_DNA"/>
</dbReference>
<evidence type="ECO:0000256" key="4">
    <source>
        <dbReference type="ARBA" id="ARBA00022840"/>
    </source>
</evidence>
<evidence type="ECO:0000256" key="2">
    <source>
        <dbReference type="ARBA" id="ARBA00022598"/>
    </source>
</evidence>
<dbReference type="GO" id="GO:0000049">
    <property type="term" value="F:tRNA binding"/>
    <property type="evidence" value="ECO:0007669"/>
    <property type="project" value="InterPro"/>
</dbReference>
<dbReference type="InterPro" id="IPR020058">
    <property type="entry name" value="Glu/Gln-tRNA-synth_Ib_cat-dom"/>
</dbReference>
<dbReference type="PANTHER" id="PTHR43311:SF2">
    <property type="entry name" value="GLUTAMATE--TRNA LIGASE, MITOCHONDRIAL-RELATED"/>
    <property type="match status" value="1"/>
</dbReference>
<dbReference type="InterPro" id="IPR014729">
    <property type="entry name" value="Rossmann-like_a/b/a_fold"/>
</dbReference>
<keyword evidence="3 7" id="KW-0547">Nucleotide-binding</keyword>
<dbReference type="InterPro" id="IPR049940">
    <property type="entry name" value="GluQ/Sye"/>
</dbReference>
<comment type="caution">
    <text evidence="7">Lacks conserved residue(s) required for the propagation of feature annotation.</text>
</comment>
<dbReference type="InterPro" id="IPR045462">
    <property type="entry name" value="aa-tRNA-synth_I_cd-bd"/>
</dbReference>
<comment type="catalytic activity">
    <reaction evidence="7">
        <text>tRNA(Glu) + L-glutamate + ATP = L-glutamyl-tRNA(Glu) + AMP + diphosphate</text>
        <dbReference type="Rhea" id="RHEA:23540"/>
        <dbReference type="Rhea" id="RHEA-COMP:9663"/>
        <dbReference type="Rhea" id="RHEA-COMP:9680"/>
        <dbReference type="ChEBI" id="CHEBI:29985"/>
        <dbReference type="ChEBI" id="CHEBI:30616"/>
        <dbReference type="ChEBI" id="CHEBI:33019"/>
        <dbReference type="ChEBI" id="CHEBI:78442"/>
        <dbReference type="ChEBI" id="CHEBI:78520"/>
        <dbReference type="ChEBI" id="CHEBI:456215"/>
        <dbReference type="EC" id="6.1.1.17"/>
    </reaction>
</comment>
<dbReference type="NCBIfam" id="TIGR00464">
    <property type="entry name" value="gltX_bact"/>
    <property type="match status" value="1"/>
</dbReference>
<dbReference type="GO" id="GO:0005524">
    <property type="term" value="F:ATP binding"/>
    <property type="evidence" value="ECO:0007669"/>
    <property type="project" value="UniProtKB-UniRule"/>
</dbReference>
<feature type="short sequence motif" description="'KMSKS' region" evidence="7">
    <location>
        <begin position="248"/>
        <end position="252"/>
    </location>
</feature>
<feature type="domain" description="Glutamyl/glutaminyl-tRNA synthetase class Ib catalytic" evidence="8">
    <location>
        <begin position="8"/>
        <end position="313"/>
    </location>
</feature>
<dbReference type="InterPro" id="IPR004527">
    <property type="entry name" value="Glu-tRNA-ligase_bac/mito"/>
</dbReference>
<dbReference type="InterPro" id="IPR000924">
    <property type="entry name" value="Glu/Gln-tRNA-synth"/>
</dbReference>
<dbReference type="InterPro" id="IPR008925">
    <property type="entry name" value="aa_tRNA-synth_I_cd-bd_sf"/>
</dbReference>
<feature type="binding site" evidence="7">
    <location>
        <position position="251"/>
    </location>
    <ligand>
        <name>ATP</name>
        <dbReference type="ChEBI" id="CHEBI:30616"/>
    </ligand>
</feature>
<keyword evidence="5 7" id="KW-0648">Protein biosynthesis</keyword>
<evidence type="ECO:0000313" key="10">
    <source>
        <dbReference type="EMBL" id="MBI2678012.1"/>
    </source>
</evidence>
<dbReference type="Proteomes" id="UP000779809">
    <property type="component" value="Unassembled WGS sequence"/>
</dbReference>
<feature type="short sequence motif" description="'HIGH' region" evidence="7">
    <location>
        <begin position="13"/>
        <end position="23"/>
    </location>
</feature>
<dbReference type="Pfam" id="PF00749">
    <property type="entry name" value="tRNA-synt_1c"/>
    <property type="match status" value="1"/>
</dbReference>
<comment type="subunit">
    <text evidence="7">Monomer.</text>
</comment>
<gene>
    <name evidence="7" type="primary">gltX</name>
    <name evidence="10" type="ORF">HYX28_04475</name>
</gene>
<dbReference type="AlphaFoldDB" id="A0A932EP45"/>
<keyword evidence="7" id="KW-0963">Cytoplasm</keyword>
<comment type="subcellular location">
    <subcellularLocation>
        <location evidence="7">Cytoplasm</location>
    </subcellularLocation>
</comment>
<dbReference type="GO" id="GO:0008270">
    <property type="term" value="F:zinc ion binding"/>
    <property type="evidence" value="ECO:0007669"/>
    <property type="project" value="InterPro"/>
</dbReference>
<dbReference type="SUPFAM" id="SSF48163">
    <property type="entry name" value="An anticodon-binding domain of class I aminoacyl-tRNA synthetases"/>
    <property type="match status" value="1"/>
</dbReference>
<feature type="domain" description="Aminoacyl-tRNA synthetase class I anticodon-binding" evidence="9">
    <location>
        <begin position="360"/>
        <end position="488"/>
    </location>
</feature>
<keyword evidence="4 7" id="KW-0067">ATP-binding</keyword>